<organism evidence="10 11">
    <name type="scientific">Helicobacter canadensis MIT 98-5491</name>
    <dbReference type="NCBI Taxonomy" id="537970"/>
    <lineage>
        <taxon>Bacteria</taxon>
        <taxon>Pseudomonadati</taxon>
        <taxon>Campylobacterota</taxon>
        <taxon>Epsilonproteobacteria</taxon>
        <taxon>Campylobacterales</taxon>
        <taxon>Helicobacteraceae</taxon>
        <taxon>Helicobacter</taxon>
    </lineage>
</organism>
<comment type="similarity">
    <text evidence="2 9">Belongs to the CRISPR-associated endoribonuclease Cas2 protein family.</text>
</comment>
<dbReference type="GO" id="GO:0016787">
    <property type="term" value="F:hydrolase activity"/>
    <property type="evidence" value="ECO:0007669"/>
    <property type="project" value="UniProtKB-KW"/>
</dbReference>
<protein>
    <recommendedName>
        <fullName evidence="9">CRISPR-associated endoribonuclease Cas2</fullName>
        <ecNumber evidence="9">3.1.-.-</ecNumber>
    </recommendedName>
</protein>
<keyword evidence="4 9" id="KW-0479">Metal-binding</keyword>
<comment type="subunit">
    <text evidence="9">Homodimer, forms a heterotetramer with a Cas1 homodimer.</text>
</comment>
<dbReference type="GO" id="GO:0004521">
    <property type="term" value="F:RNA endonuclease activity"/>
    <property type="evidence" value="ECO:0007669"/>
    <property type="project" value="InterPro"/>
</dbReference>
<dbReference type="Pfam" id="PF09827">
    <property type="entry name" value="CRISPR_Cas2"/>
    <property type="match status" value="1"/>
</dbReference>
<dbReference type="GO" id="GO:0043571">
    <property type="term" value="P:maintenance of CRISPR repeat elements"/>
    <property type="evidence" value="ECO:0007669"/>
    <property type="project" value="UniProtKB-UniRule"/>
</dbReference>
<evidence type="ECO:0000256" key="9">
    <source>
        <dbReference type="HAMAP-Rule" id="MF_01471"/>
    </source>
</evidence>
<keyword evidence="7 9" id="KW-0460">Magnesium</keyword>
<evidence type="ECO:0000256" key="1">
    <source>
        <dbReference type="ARBA" id="ARBA00001946"/>
    </source>
</evidence>
<keyword evidence="8 9" id="KW-0051">Antiviral defense</keyword>
<evidence type="ECO:0000256" key="4">
    <source>
        <dbReference type="ARBA" id="ARBA00022723"/>
    </source>
</evidence>
<dbReference type="InterPro" id="IPR021127">
    <property type="entry name" value="CRISPR_associated_Cas2"/>
</dbReference>
<comment type="cofactor">
    <cofactor evidence="1 9">
        <name>Mg(2+)</name>
        <dbReference type="ChEBI" id="CHEBI:18420"/>
    </cofactor>
</comment>
<keyword evidence="11" id="KW-1185">Reference proteome</keyword>
<evidence type="ECO:0000256" key="5">
    <source>
        <dbReference type="ARBA" id="ARBA00022759"/>
    </source>
</evidence>
<evidence type="ECO:0000256" key="7">
    <source>
        <dbReference type="ARBA" id="ARBA00022842"/>
    </source>
</evidence>
<dbReference type="eggNOG" id="COG3512">
    <property type="taxonomic scope" value="Bacteria"/>
</dbReference>
<accession>C5ZYI5</accession>
<evidence type="ECO:0000256" key="8">
    <source>
        <dbReference type="ARBA" id="ARBA00023118"/>
    </source>
</evidence>
<dbReference type="InterPro" id="IPR019199">
    <property type="entry name" value="Virulence_VapD/CRISPR_Cas2"/>
</dbReference>
<evidence type="ECO:0000256" key="6">
    <source>
        <dbReference type="ARBA" id="ARBA00022801"/>
    </source>
</evidence>
<sequence length="125" mass="14633">MVKDKFMRILLMFDMPTKSKKDQKNATKFRNALIKLGFFMMQFSVYVRICKGLMSAKSTIKSIEKILPPCGNIRVLIITEKQFDNMQILLGEASFNEQINNSKNLTLFEWSENTQDYKYSKESIK</sequence>
<evidence type="ECO:0000313" key="10">
    <source>
        <dbReference type="EMBL" id="EES90203.1"/>
    </source>
</evidence>
<dbReference type="HAMAP" id="MF_01471">
    <property type="entry name" value="Cas2"/>
    <property type="match status" value="1"/>
</dbReference>
<dbReference type="Proteomes" id="UP000007032">
    <property type="component" value="Chromosome"/>
</dbReference>
<comment type="function">
    <text evidence="9">CRISPR (clustered regularly interspaced short palindromic repeat), is an adaptive immune system that provides protection against mobile genetic elements (viruses, transposable elements and conjugative plasmids). CRISPR clusters contain sequences complementary to antecedent mobile elements and target invading nucleic acids. CRISPR clusters are transcribed and processed into CRISPR RNA (crRNA). Functions as a ssRNA-specific endoribonuclease. Involved in the integration of spacer DNA into the CRISPR cassette.</text>
</comment>
<dbReference type="HOGENOM" id="CLU_150500_1_0_7"/>
<dbReference type="GO" id="GO:0051607">
    <property type="term" value="P:defense response to virus"/>
    <property type="evidence" value="ECO:0007669"/>
    <property type="project" value="UniProtKB-UniRule"/>
</dbReference>
<dbReference type="OrthoDB" id="9791737at2"/>
<keyword evidence="6 9" id="KW-0378">Hydrolase</keyword>
<gene>
    <name evidence="9 10" type="primary">cas2</name>
    <name evidence="10" type="ORF">HCAN_1498</name>
</gene>
<dbReference type="GO" id="GO:0046872">
    <property type="term" value="F:metal ion binding"/>
    <property type="evidence" value="ECO:0007669"/>
    <property type="project" value="UniProtKB-UniRule"/>
</dbReference>
<dbReference type="EMBL" id="CM000776">
    <property type="protein sequence ID" value="EES90203.1"/>
    <property type="molecule type" value="Genomic_DNA"/>
</dbReference>
<evidence type="ECO:0000256" key="3">
    <source>
        <dbReference type="ARBA" id="ARBA00022722"/>
    </source>
</evidence>
<keyword evidence="5 9" id="KW-0255">Endonuclease</keyword>
<evidence type="ECO:0000256" key="2">
    <source>
        <dbReference type="ARBA" id="ARBA00009959"/>
    </source>
</evidence>
<keyword evidence="3 9" id="KW-0540">Nuclease</keyword>
<dbReference type="NCBIfam" id="TIGR01573">
    <property type="entry name" value="cas2"/>
    <property type="match status" value="1"/>
</dbReference>
<dbReference type="CDD" id="cd09638">
    <property type="entry name" value="Cas2_I_II_III"/>
    <property type="match status" value="1"/>
</dbReference>
<name>C5ZYI5_9HELI</name>
<dbReference type="SUPFAM" id="SSF143430">
    <property type="entry name" value="TTP0101/SSO1404-like"/>
    <property type="match status" value="1"/>
</dbReference>
<dbReference type="EC" id="3.1.-.-" evidence="9"/>
<dbReference type="STRING" id="537970.HCAN_1498"/>
<reference evidence="10 11" key="1">
    <citation type="journal article" date="2009" name="J. Bacteriol.">
        <title>Genome sequence of the emerging pathogen Helicobacter canadensis.</title>
        <authorList>
            <person name="Loman N.J."/>
            <person name="Snyder L.A."/>
            <person name="Linton J.D."/>
            <person name="Langdon R."/>
            <person name="Lawson A.J."/>
            <person name="Weinstock G.M."/>
            <person name="Wren B.W."/>
            <person name="Pallen M.J."/>
        </authorList>
    </citation>
    <scope>NUCLEOTIDE SEQUENCE [LARGE SCALE GENOMIC DNA]</scope>
    <source>
        <strain evidence="10 11">MIT 98-5491</strain>
    </source>
</reference>
<dbReference type="AlphaFoldDB" id="C5ZYI5"/>
<proteinExistence type="inferred from homology"/>
<evidence type="ECO:0000313" key="11">
    <source>
        <dbReference type="Proteomes" id="UP000007032"/>
    </source>
</evidence>
<feature type="binding site" evidence="9">
    <location>
        <position position="14"/>
    </location>
    <ligand>
        <name>Mg(2+)</name>
        <dbReference type="ChEBI" id="CHEBI:18420"/>
        <note>catalytic</note>
    </ligand>
</feature>